<dbReference type="InterPro" id="IPR051089">
    <property type="entry name" value="prtT"/>
</dbReference>
<protein>
    <submittedName>
        <fullName evidence="6">Uncharacterized protein</fullName>
    </submittedName>
</protein>
<comment type="subcellular location">
    <subcellularLocation>
        <location evidence="1">Nucleus</location>
    </subcellularLocation>
</comment>
<keyword evidence="5" id="KW-0539">Nucleus</keyword>
<dbReference type="OrthoDB" id="5424793at2759"/>
<keyword evidence="2" id="KW-0805">Transcription regulation</keyword>
<keyword evidence="7" id="KW-1185">Reference proteome</keyword>
<evidence type="ECO:0000256" key="5">
    <source>
        <dbReference type="ARBA" id="ARBA00023242"/>
    </source>
</evidence>
<evidence type="ECO:0000313" key="6">
    <source>
        <dbReference type="EMBL" id="KAF1941635.1"/>
    </source>
</evidence>
<name>A0A6A5SLV9_9PLEO</name>
<dbReference type="GO" id="GO:0005634">
    <property type="term" value="C:nucleus"/>
    <property type="evidence" value="ECO:0007669"/>
    <property type="project" value="UniProtKB-SubCell"/>
</dbReference>
<accession>A0A6A5SLV9</accession>
<evidence type="ECO:0000313" key="7">
    <source>
        <dbReference type="Proteomes" id="UP000800038"/>
    </source>
</evidence>
<reference evidence="6" key="1">
    <citation type="journal article" date="2020" name="Stud. Mycol.">
        <title>101 Dothideomycetes genomes: a test case for predicting lifestyles and emergence of pathogens.</title>
        <authorList>
            <person name="Haridas S."/>
            <person name="Albert R."/>
            <person name="Binder M."/>
            <person name="Bloem J."/>
            <person name="Labutti K."/>
            <person name="Salamov A."/>
            <person name="Andreopoulos B."/>
            <person name="Baker S."/>
            <person name="Barry K."/>
            <person name="Bills G."/>
            <person name="Bluhm B."/>
            <person name="Cannon C."/>
            <person name="Castanera R."/>
            <person name="Culley D."/>
            <person name="Daum C."/>
            <person name="Ezra D."/>
            <person name="Gonzalez J."/>
            <person name="Henrissat B."/>
            <person name="Kuo A."/>
            <person name="Liang C."/>
            <person name="Lipzen A."/>
            <person name="Lutzoni F."/>
            <person name="Magnuson J."/>
            <person name="Mondo S."/>
            <person name="Nolan M."/>
            <person name="Ohm R."/>
            <person name="Pangilinan J."/>
            <person name="Park H.-J."/>
            <person name="Ramirez L."/>
            <person name="Alfaro M."/>
            <person name="Sun H."/>
            <person name="Tritt A."/>
            <person name="Yoshinaga Y."/>
            <person name="Zwiers L.-H."/>
            <person name="Turgeon B."/>
            <person name="Goodwin S."/>
            <person name="Spatafora J."/>
            <person name="Crous P."/>
            <person name="Grigoriev I."/>
        </authorList>
    </citation>
    <scope>NUCLEOTIDE SEQUENCE</scope>
    <source>
        <strain evidence="6">CBS 161.51</strain>
    </source>
</reference>
<keyword evidence="4" id="KW-0804">Transcription</keyword>
<dbReference type="GO" id="GO:0000981">
    <property type="term" value="F:DNA-binding transcription factor activity, RNA polymerase II-specific"/>
    <property type="evidence" value="ECO:0007669"/>
    <property type="project" value="TreeGrafter"/>
</dbReference>
<proteinExistence type="predicted"/>
<keyword evidence="3" id="KW-0238">DNA-binding</keyword>
<dbReference type="GO" id="GO:0000976">
    <property type="term" value="F:transcription cis-regulatory region binding"/>
    <property type="evidence" value="ECO:0007669"/>
    <property type="project" value="TreeGrafter"/>
</dbReference>
<organism evidence="6 7">
    <name type="scientific">Clathrospora elynae</name>
    <dbReference type="NCBI Taxonomy" id="706981"/>
    <lineage>
        <taxon>Eukaryota</taxon>
        <taxon>Fungi</taxon>
        <taxon>Dikarya</taxon>
        <taxon>Ascomycota</taxon>
        <taxon>Pezizomycotina</taxon>
        <taxon>Dothideomycetes</taxon>
        <taxon>Pleosporomycetidae</taxon>
        <taxon>Pleosporales</taxon>
        <taxon>Diademaceae</taxon>
        <taxon>Clathrospora</taxon>
    </lineage>
</organism>
<sequence>MPGPAKADRAINDLLLGKNVFGRMLRAERRSCVRHLDSEPILEPAAASYSTPARKTRQEVWRKKGAVCARSWIPAPSFEHAILQSERSNESTPTGAEADREYLEIMCNIHEFGDREDVSQAPEGFFRPSKQSEAQIDNKLVRGLLSTGKASALLVEYRISHNNGSFLEGSCTPDAARRYLSHGAGDLYNHPPTKNTGTSSEHTLVFVVVSFCVQPQDSAIFFVHYLVIGLALDIGLHQDYQPLNLPHRPKPPPLSPEEQREPHRAFLGCCYLSSMVAAGLQKPNLLKHTSYMAEWAQKLKQYREYESDETLGHRISWRQIDDQIQDTLFTSDALHLPLSYGQTLMHEQFMEA</sequence>
<evidence type="ECO:0000256" key="4">
    <source>
        <dbReference type="ARBA" id="ARBA00023163"/>
    </source>
</evidence>
<dbReference type="Proteomes" id="UP000800038">
    <property type="component" value="Unassembled WGS sequence"/>
</dbReference>
<dbReference type="EMBL" id="ML976045">
    <property type="protein sequence ID" value="KAF1941635.1"/>
    <property type="molecule type" value="Genomic_DNA"/>
</dbReference>
<evidence type="ECO:0000256" key="1">
    <source>
        <dbReference type="ARBA" id="ARBA00004123"/>
    </source>
</evidence>
<evidence type="ECO:0000256" key="3">
    <source>
        <dbReference type="ARBA" id="ARBA00023125"/>
    </source>
</evidence>
<dbReference type="PANTHER" id="PTHR31845:SF10">
    <property type="entry name" value="ZN(II)2CYS6 TRANSCRIPTION FACTOR (EUROFUNG)"/>
    <property type="match status" value="1"/>
</dbReference>
<dbReference type="PANTHER" id="PTHR31845">
    <property type="entry name" value="FINGER DOMAIN PROTEIN, PUTATIVE-RELATED"/>
    <property type="match status" value="1"/>
</dbReference>
<gene>
    <name evidence="6" type="ORF">EJ02DRAFT_512302</name>
</gene>
<evidence type="ECO:0000256" key="2">
    <source>
        <dbReference type="ARBA" id="ARBA00023015"/>
    </source>
</evidence>
<dbReference type="AlphaFoldDB" id="A0A6A5SLV9"/>